<comment type="caution">
    <text evidence="1">The sequence shown here is derived from an EMBL/GenBank/DDBJ whole genome shotgun (WGS) entry which is preliminary data.</text>
</comment>
<accession>A0A9P6Y646</accession>
<proteinExistence type="predicted"/>
<evidence type="ECO:0000313" key="2">
    <source>
        <dbReference type="Proteomes" id="UP000717996"/>
    </source>
</evidence>
<dbReference type="OrthoDB" id="2254397at2759"/>
<reference evidence="1" key="1">
    <citation type="journal article" date="2020" name="Microb. Genom.">
        <title>Genetic diversity of clinical and environmental Mucorales isolates obtained from an investigation of mucormycosis cases among solid organ transplant recipients.</title>
        <authorList>
            <person name="Nguyen M.H."/>
            <person name="Kaul D."/>
            <person name="Muto C."/>
            <person name="Cheng S.J."/>
            <person name="Richter R.A."/>
            <person name="Bruno V.M."/>
            <person name="Liu G."/>
            <person name="Beyhan S."/>
            <person name="Sundermann A.J."/>
            <person name="Mounaud S."/>
            <person name="Pasculle A.W."/>
            <person name="Nierman W.C."/>
            <person name="Driscoll E."/>
            <person name="Cumbie R."/>
            <person name="Clancy C.J."/>
            <person name="Dupont C.L."/>
        </authorList>
    </citation>
    <scope>NUCLEOTIDE SEQUENCE</scope>
    <source>
        <strain evidence="1">GL16</strain>
    </source>
</reference>
<evidence type="ECO:0000313" key="1">
    <source>
        <dbReference type="EMBL" id="KAG1540370.1"/>
    </source>
</evidence>
<gene>
    <name evidence="1" type="ORF">G6F51_008566</name>
</gene>
<name>A0A9P6Y646_RHIOR</name>
<dbReference type="OMA" id="KSWTSTR"/>
<protein>
    <submittedName>
        <fullName evidence="1">Uncharacterized protein</fullName>
    </submittedName>
</protein>
<dbReference type="Proteomes" id="UP000717996">
    <property type="component" value="Unassembled WGS sequence"/>
</dbReference>
<organism evidence="1 2">
    <name type="scientific">Rhizopus oryzae</name>
    <name type="common">Mucormycosis agent</name>
    <name type="synonym">Rhizopus arrhizus var. delemar</name>
    <dbReference type="NCBI Taxonomy" id="64495"/>
    <lineage>
        <taxon>Eukaryota</taxon>
        <taxon>Fungi</taxon>
        <taxon>Fungi incertae sedis</taxon>
        <taxon>Mucoromycota</taxon>
        <taxon>Mucoromycotina</taxon>
        <taxon>Mucoromycetes</taxon>
        <taxon>Mucorales</taxon>
        <taxon>Mucorineae</taxon>
        <taxon>Rhizopodaceae</taxon>
        <taxon>Rhizopus</taxon>
    </lineage>
</organism>
<dbReference type="AlphaFoldDB" id="A0A9P6Y646"/>
<dbReference type="EMBL" id="JAANIT010001422">
    <property type="protein sequence ID" value="KAG1540370.1"/>
    <property type="molecule type" value="Genomic_DNA"/>
</dbReference>
<sequence length="235" mass="27130">MSTFIFAPSWVDYPNRTKIPKNIDEFPTLASSKDNNNNKKLNDNVNNNVWSNSHILQKIQRPEDEEYVGDDVSSEEKKIELERLKALVPKRKPITPSRSRSMMTPKPMKACLNAPLARTIITTSNSTSNSNNNIKTFKVPTPKLFHQHISEEEKQRFIMFIKSWTSSGATKQENDTKRIHDHNVIGHNNHNQQQSFTCYSYFDTFGSLNDKINNNNNVSYFYYNHFPTSSTSSFS</sequence>